<reference evidence="2 3" key="1">
    <citation type="submission" date="2019-02" db="EMBL/GenBank/DDBJ databases">
        <title>Sequencing the genomes of 1000 actinobacteria strains.</title>
        <authorList>
            <person name="Klenk H.-P."/>
        </authorList>
    </citation>
    <scope>NUCLEOTIDE SEQUENCE [LARGE SCALE GENOMIC DNA]</scope>
    <source>
        <strain evidence="2 3">DSM 45162</strain>
    </source>
</reference>
<evidence type="ECO:0000256" key="1">
    <source>
        <dbReference type="SAM" id="MobiDB-lite"/>
    </source>
</evidence>
<dbReference type="Proteomes" id="UP000292564">
    <property type="component" value="Unassembled WGS sequence"/>
</dbReference>
<evidence type="ECO:0000313" key="3">
    <source>
        <dbReference type="Proteomes" id="UP000292564"/>
    </source>
</evidence>
<dbReference type="PANTHER" id="PTHR40053">
    <property type="entry name" value="SPORULATION-CONTROL PROTEIN SPO0M"/>
    <property type="match status" value="1"/>
</dbReference>
<dbReference type="PANTHER" id="PTHR40053:SF1">
    <property type="entry name" value="SPORULATION-CONTROL PROTEIN SPO0M"/>
    <property type="match status" value="1"/>
</dbReference>
<dbReference type="EMBL" id="SHKY01000002">
    <property type="protein sequence ID" value="RZU46516.1"/>
    <property type="molecule type" value="Genomic_DNA"/>
</dbReference>
<dbReference type="RefSeq" id="WP_130513727.1">
    <property type="nucleotide sequence ID" value="NZ_SHKY01000002.1"/>
</dbReference>
<comment type="caution">
    <text evidence="2">The sequence shown here is derived from an EMBL/GenBank/DDBJ whole genome shotgun (WGS) entry which is preliminary data.</text>
</comment>
<protein>
    <submittedName>
        <fullName evidence="2">Sporulation-control protein</fullName>
    </submittedName>
</protein>
<sequence>MVFKKMLGAFGVGGPSVDTVLNPPTTLPGHPLTGQVNLTGGSHDVDIEQITLSLLTRVEVEGGDHEFGAAVEFHRVQVAGTTRLAEGQHTSIPFSVPLPWETPITAVYGQHLHGMTMGVRTEVSIAHAIDKGDLDPVQVHPLPAQQAILDAFAQLGFRFKSADLEHGHIRGSQQTLPFYQEIEFYAAAQYAHACTQVELTFVTSPHQVQVILEVDKRGGLFTGGHDVYHTLHVPHAGFEHTNWAQHIDSWFQQAVLSHTGGHGYAPPQPAYGHGHHGHHGHHEGHHDSHGGHGMGAGAVVAGVGAGLVGGYLASEAIDEIFDDEGGDED</sequence>
<feature type="compositionally biased region" description="Basic residues" evidence="1">
    <location>
        <begin position="273"/>
        <end position="283"/>
    </location>
</feature>
<gene>
    <name evidence="2" type="ORF">EV385_6590</name>
</gene>
<keyword evidence="3" id="KW-1185">Reference proteome</keyword>
<accession>A0A4V2G5X9</accession>
<evidence type="ECO:0000313" key="2">
    <source>
        <dbReference type="EMBL" id="RZU46516.1"/>
    </source>
</evidence>
<feature type="region of interest" description="Disordered" evidence="1">
    <location>
        <begin position="266"/>
        <end position="295"/>
    </location>
</feature>
<organism evidence="2 3">
    <name type="scientific">Krasilnikovia cinnamomea</name>
    <dbReference type="NCBI Taxonomy" id="349313"/>
    <lineage>
        <taxon>Bacteria</taxon>
        <taxon>Bacillati</taxon>
        <taxon>Actinomycetota</taxon>
        <taxon>Actinomycetes</taxon>
        <taxon>Micromonosporales</taxon>
        <taxon>Micromonosporaceae</taxon>
        <taxon>Krasilnikovia</taxon>
    </lineage>
</organism>
<dbReference type="InterPro" id="IPR009776">
    <property type="entry name" value="Spore_0_M"/>
</dbReference>
<proteinExistence type="predicted"/>
<name>A0A4V2G5X9_9ACTN</name>
<dbReference type="Pfam" id="PF07070">
    <property type="entry name" value="Spo0M"/>
    <property type="match status" value="1"/>
</dbReference>
<dbReference type="OrthoDB" id="3431481at2"/>
<dbReference type="AlphaFoldDB" id="A0A4V2G5X9"/>